<organism evidence="5 6">
    <name type="scientific">Tothia fuscella</name>
    <dbReference type="NCBI Taxonomy" id="1048955"/>
    <lineage>
        <taxon>Eukaryota</taxon>
        <taxon>Fungi</taxon>
        <taxon>Dikarya</taxon>
        <taxon>Ascomycota</taxon>
        <taxon>Pezizomycotina</taxon>
        <taxon>Dothideomycetes</taxon>
        <taxon>Pleosporomycetidae</taxon>
        <taxon>Venturiales</taxon>
        <taxon>Cylindrosympodiaceae</taxon>
        <taxon>Tothia</taxon>
    </lineage>
</organism>
<dbReference type="GO" id="GO:0019867">
    <property type="term" value="C:outer membrane"/>
    <property type="evidence" value="ECO:0007669"/>
    <property type="project" value="InterPro"/>
</dbReference>
<evidence type="ECO:0000256" key="2">
    <source>
        <dbReference type="ARBA" id="ARBA00023136"/>
    </source>
</evidence>
<reference evidence="5" key="1">
    <citation type="journal article" date="2020" name="Stud. Mycol.">
        <title>101 Dothideomycetes genomes: a test case for predicting lifestyles and emergence of pathogens.</title>
        <authorList>
            <person name="Haridas S."/>
            <person name="Albert R."/>
            <person name="Binder M."/>
            <person name="Bloem J."/>
            <person name="Labutti K."/>
            <person name="Salamov A."/>
            <person name="Andreopoulos B."/>
            <person name="Baker S."/>
            <person name="Barry K."/>
            <person name="Bills G."/>
            <person name="Bluhm B."/>
            <person name="Cannon C."/>
            <person name="Castanera R."/>
            <person name="Culley D."/>
            <person name="Daum C."/>
            <person name="Ezra D."/>
            <person name="Gonzalez J."/>
            <person name="Henrissat B."/>
            <person name="Kuo A."/>
            <person name="Liang C."/>
            <person name="Lipzen A."/>
            <person name="Lutzoni F."/>
            <person name="Magnuson J."/>
            <person name="Mondo S."/>
            <person name="Nolan M."/>
            <person name="Ohm R."/>
            <person name="Pangilinan J."/>
            <person name="Park H.-J."/>
            <person name="Ramirez L."/>
            <person name="Alfaro M."/>
            <person name="Sun H."/>
            <person name="Tritt A."/>
            <person name="Yoshinaga Y."/>
            <person name="Zwiers L.-H."/>
            <person name="Turgeon B."/>
            <person name="Goodwin S."/>
            <person name="Spatafora J."/>
            <person name="Crous P."/>
            <person name="Grigoriev I."/>
        </authorList>
    </citation>
    <scope>NUCLEOTIDE SEQUENCE</scope>
    <source>
        <strain evidence="5">CBS 130266</strain>
    </source>
</reference>
<dbReference type="EMBL" id="MU007133">
    <property type="protein sequence ID" value="KAF2418003.1"/>
    <property type="molecule type" value="Genomic_DNA"/>
</dbReference>
<feature type="domain" description="Glycine zipper 2TM" evidence="4">
    <location>
        <begin position="380"/>
        <end position="418"/>
    </location>
</feature>
<keyword evidence="6" id="KW-1185">Reference proteome</keyword>
<feature type="compositionally biased region" description="Low complexity" evidence="3">
    <location>
        <begin position="275"/>
        <end position="292"/>
    </location>
</feature>
<dbReference type="PANTHER" id="PTHR35603:SF2">
    <property type="entry name" value="OUTER MEMBRANE LIPOPROTEIN"/>
    <property type="match status" value="1"/>
</dbReference>
<feature type="compositionally biased region" description="Basic and acidic residues" evidence="3">
    <location>
        <begin position="95"/>
        <end position="104"/>
    </location>
</feature>
<comment type="subcellular location">
    <subcellularLocation>
        <location evidence="1">Membrane</location>
    </subcellularLocation>
</comment>
<gene>
    <name evidence="5" type="ORF">EJ08DRAFT_68567</name>
</gene>
<feature type="compositionally biased region" description="Basic and acidic residues" evidence="3">
    <location>
        <begin position="347"/>
        <end position="375"/>
    </location>
</feature>
<feature type="compositionally biased region" description="Polar residues" evidence="3">
    <location>
        <begin position="249"/>
        <end position="258"/>
    </location>
</feature>
<sequence>MAALALKALNLGAEKIPDAAFHAKKDKAKKDKSDRERERRHHERDPRDDRDARDDRENRDERDHRDRREEGRYSQRRYPDSRQNSESSSDDSDEEARPEREPPRRKNRRYQRSSHLDRGYDSDSRATPDGYQHQSHYKNASRSGYPVNAPPPSATNYFPPPPRYAVGEEPQLHQPSSDYHPHKYAAPEGQRDNYYAGHPKERQPYDPALYEEPPLEQPTAQQPRSNLYPPTMDPSERSSSADRYRPTEYQPNAPSSALASYAPQPYLPSPPMRGNANAQLSSAQAAYSNQQAVGAPIPYDGYGSPVPRGSTYTPPVMNSPPLSPEPEQHRSSHRSRSHRRDKSRGKSRNDGRSKSRRDSMREKLEPVRDKLEQNKDVGASALGALAGGLLGNQVGHGRHGRISTLVGAALGGVAGNLAEKKYGDCKDDKKRHSSRRSYYEEDRGYDSY</sequence>
<evidence type="ECO:0000256" key="1">
    <source>
        <dbReference type="ARBA" id="ARBA00004370"/>
    </source>
</evidence>
<feature type="region of interest" description="Disordered" evidence="3">
    <location>
        <begin position="9"/>
        <end position="375"/>
    </location>
</feature>
<evidence type="ECO:0000259" key="4">
    <source>
        <dbReference type="Pfam" id="PF05433"/>
    </source>
</evidence>
<feature type="compositionally biased region" description="Basic residues" evidence="3">
    <location>
        <begin position="331"/>
        <end position="346"/>
    </location>
</feature>
<comment type="caution">
    <text evidence="5">The sequence shown here is derived from an EMBL/GenBank/DDBJ whole genome shotgun (WGS) entry which is preliminary data.</text>
</comment>
<keyword evidence="2" id="KW-0472">Membrane</keyword>
<evidence type="ECO:0000313" key="6">
    <source>
        <dbReference type="Proteomes" id="UP000800235"/>
    </source>
</evidence>
<name>A0A9P4NEQ2_9PEZI</name>
<feature type="compositionally biased region" description="Basic and acidic residues" evidence="3">
    <location>
        <begin position="419"/>
        <end position="430"/>
    </location>
</feature>
<feature type="compositionally biased region" description="Basic and acidic residues" evidence="3">
    <location>
        <begin position="114"/>
        <end position="126"/>
    </location>
</feature>
<feature type="compositionally biased region" description="Basic and acidic residues" evidence="3">
    <location>
        <begin position="234"/>
        <end position="246"/>
    </location>
</feature>
<evidence type="ECO:0000313" key="5">
    <source>
        <dbReference type="EMBL" id="KAF2418003.1"/>
    </source>
</evidence>
<feature type="region of interest" description="Disordered" evidence="3">
    <location>
        <begin position="419"/>
        <end position="448"/>
    </location>
</feature>
<feature type="compositionally biased region" description="Polar residues" evidence="3">
    <location>
        <begin position="132"/>
        <end position="142"/>
    </location>
</feature>
<feature type="compositionally biased region" description="Basic and acidic residues" evidence="3">
    <location>
        <begin position="437"/>
        <end position="448"/>
    </location>
</feature>
<dbReference type="Proteomes" id="UP000800235">
    <property type="component" value="Unassembled WGS sequence"/>
</dbReference>
<feature type="compositionally biased region" description="Pro residues" evidence="3">
    <location>
        <begin position="148"/>
        <end position="163"/>
    </location>
</feature>
<protein>
    <recommendedName>
        <fullName evidence="4">Glycine zipper 2TM domain-containing protein</fullName>
    </recommendedName>
</protein>
<dbReference type="InterPro" id="IPR051407">
    <property type="entry name" value="Bact_OM_lipoprot/Surf_antigen"/>
</dbReference>
<proteinExistence type="predicted"/>
<accession>A0A9P4NEQ2</accession>
<dbReference type="AlphaFoldDB" id="A0A9P4NEQ2"/>
<dbReference type="PANTHER" id="PTHR35603">
    <property type="match status" value="1"/>
</dbReference>
<dbReference type="InterPro" id="IPR008816">
    <property type="entry name" value="Gly_zipper_2TM_dom"/>
</dbReference>
<dbReference type="Pfam" id="PF05433">
    <property type="entry name" value="Rick_17kDa_Anti"/>
    <property type="match status" value="1"/>
</dbReference>
<evidence type="ECO:0000256" key="3">
    <source>
        <dbReference type="SAM" id="MobiDB-lite"/>
    </source>
</evidence>
<feature type="compositionally biased region" description="Basic and acidic residues" evidence="3">
    <location>
        <begin position="15"/>
        <end position="80"/>
    </location>
</feature>